<name>A0A0F9LPX1_9ZZZZ</name>
<organism evidence="1">
    <name type="scientific">marine sediment metagenome</name>
    <dbReference type="NCBI Taxonomy" id="412755"/>
    <lineage>
        <taxon>unclassified sequences</taxon>
        <taxon>metagenomes</taxon>
        <taxon>ecological metagenomes</taxon>
    </lineage>
</organism>
<accession>A0A0F9LPX1</accession>
<dbReference type="AlphaFoldDB" id="A0A0F9LPX1"/>
<gene>
    <name evidence="1" type="ORF">LCGC14_1555380</name>
</gene>
<comment type="caution">
    <text evidence="1">The sequence shown here is derived from an EMBL/GenBank/DDBJ whole genome shotgun (WGS) entry which is preliminary data.</text>
</comment>
<feature type="non-terminal residue" evidence="1">
    <location>
        <position position="1"/>
    </location>
</feature>
<protein>
    <submittedName>
        <fullName evidence="1">Uncharacterized protein</fullName>
    </submittedName>
</protein>
<reference evidence="1" key="1">
    <citation type="journal article" date="2015" name="Nature">
        <title>Complex archaea that bridge the gap between prokaryotes and eukaryotes.</title>
        <authorList>
            <person name="Spang A."/>
            <person name="Saw J.H."/>
            <person name="Jorgensen S.L."/>
            <person name="Zaremba-Niedzwiedzka K."/>
            <person name="Martijn J."/>
            <person name="Lind A.E."/>
            <person name="van Eijk R."/>
            <person name="Schleper C."/>
            <person name="Guy L."/>
            <person name="Ettema T.J."/>
        </authorList>
    </citation>
    <scope>NUCLEOTIDE SEQUENCE</scope>
</reference>
<proteinExistence type="predicted"/>
<dbReference type="EMBL" id="LAZR01011946">
    <property type="protein sequence ID" value="KKM51492.1"/>
    <property type="molecule type" value="Genomic_DNA"/>
</dbReference>
<sequence>NRLSLNQEKHHKAMKEYTEAFQMQHKWNKTSTAHDILIGKRTDILEHKMRKVRQNGYRPSLHLNLLGTICAVNHNGEPCDLLFKN</sequence>
<evidence type="ECO:0000313" key="1">
    <source>
        <dbReference type="EMBL" id="KKM51492.1"/>
    </source>
</evidence>